<dbReference type="PANTHER" id="PTHR33317:SF1">
    <property type="entry name" value="POLYNUCLEOTIDYL TRANSFERASE, RIBONUCLEASE H-LIKE SUPERFAMILY PROTEIN"/>
    <property type="match status" value="1"/>
</dbReference>
<proteinExistence type="predicted"/>
<comment type="caution">
    <text evidence="1">The sequence shown here is derived from an EMBL/GenBank/DDBJ whole genome shotgun (WGS) entry which is preliminary data.</text>
</comment>
<evidence type="ECO:0000313" key="1">
    <source>
        <dbReference type="EMBL" id="KAE8727723.1"/>
    </source>
</evidence>
<dbReference type="InterPro" id="IPR005227">
    <property type="entry name" value="YqgF"/>
</dbReference>
<accession>A0A6A3CET7</accession>
<dbReference type="CDD" id="cd09272">
    <property type="entry name" value="RNase_HI_RT_Ty1"/>
    <property type="match status" value="1"/>
</dbReference>
<dbReference type="Pfam" id="PF03652">
    <property type="entry name" value="RuvX"/>
    <property type="match status" value="1"/>
</dbReference>
<reference evidence="1" key="1">
    <citation type="submission" date="2019-09" db="EMBL/GenBank/DDBJ databases">
        <title>Draft genome information of white flower Hibiscus syriacus.</title>
        <authorList>
            <person name="Kim Y.-M."/>
        </authorList>
    </citation>
    <scope>NUCLEOTIDE SEQUENCE [LARGE SCALE GENOMIC DNA]</scope>
    <source>
        <strain evidence="1">YM2019G1</strain>
    </source>
</reference>
<dbReference type="Proteomes" id="UP000436088">
    <property type="component" value="Unassembled WGS sequence"/>
</dbReference>
<dbReference type="Gene3D" id="3.30.420.140">
    <property type="entry name" value="YqgF/RNase H-like domain"/>
    <property type="match status" value="1"/>
</dbReference>
<name>A0A6A3CET7_HIBSY</name>
<keyword evidence="1" id="KW-0808">Transferase</keyword>
<organism evidence="1 2">
    <name type="scientific">Hibiscus syriacus</name>
    <name type="common">Rose of Sharon</name>
    <dbReference type="NCBI Taxonomy" id="106335"/>
    <lineage>
        <taxon>Eukaryota</taxon>
        <taxon>Viridiplantae</taxon>
        <taxon>Streptophyta</taxon>
        <taxon>Embryophyta</taxon>
        <taxon>Tracheophyta</taxon>
        <taxon>Spermatophyta</taxon>
        <taxon>Magnoliopsida</taxon>
        <taxon>eudicotyledons</taxon>
        <taxon>Gunneridae</taxon>
        <taxon>Pentapetalae</taxon>
        <taxon>rosids</taxon>
        <taxon>malvids</taxon>
        <taxon>Malvales</taxon>
        <taxon>Malvaceae</taxon>
        <taxon>Malvoideae</taxon>
        <taxon>Hibiscus</taxon>
    </lineage>
</organism>
<gene>
    <name evidence="1" type="ORF">F3Y22_tig00005406pilonHSYRG00477</name>
</gene>
<evidence type="ECO:0000313" key="2">
    <source>
        <dbReference type="Proteomes" id="UP000436088"/>
    </source>
</evidence>
<dbReference type="SUPFAM" id="SSF53098">
    <property type="entry name" value="Ribonuclease H-like"/>
    <property type="match status" value="1"/>
</dbReference>
<dbReference type="PANTHER" id="PTHR33317">
    <property type="entry name" value="POLYNUCLEOTIDYL TRANSFERASE, RIBONUCLEASE H-LIKE SUPERFAMILY PROTEIN"/>
    <property type="match status" value="1"/>
</dbReference>
<keyword evidence="2" id="KW-1185">Reference proteome</keyword>
<dbReference type="EMBL" id="VEPZ02000305">
    <property type="protein sequence ID" value="KAE8727723.1"/>
    <property type="molecule type" value="Genomic_DNA"/>
</dbReference>
<dbReference type="InterPro" id="IPR037027">
    <property type="entry name" value="YqgF/RNaseH-like_dom_sf"/>
</dbReference>
<dbReference type="InterPro" id="IPR012337">
    <property type="entry name" value="RNaseH-like_sf"/>
</dbReference>
<dbReference type="AlphaFoldDB" id="A0A6A3CET7"/>
<dbReference type="GO" id="GO:0000967">
    <property type="term" value="P:rRNA 5'-end processing"/>
    <property type="evidence" value="ECO:0007669"/>
    <property type="project" value="TreeGrafter"/>
</dbReference>
<sequence>MVARSSAKAMFRAMPLGICELLWLRIILEDLRIKWEVPMKLYCDNKSAINIAHNPVRHDRTKHIEVDIYFIKEKLESELICRAYVSTRDQIADMLTKGLLGQYFQKLTSELSVVGFIVGYPFDRRRLAPNASQVKLLIDDLSKTGKLDGLKYTFWDECITSKNVELLLKPLSLHPVLSKTIVDKFAAVQILLAYLDYTNKNERLKQIGVWHCQHSNKQLSA</sequence>
<protein>
    <submittedName>
        <fullName evidence="1">Polynucleotidyl transferase isoform 1</fullName>
    </submittedName>
</protein>
<dbReference type="GO" id="GO:0016740">
    <property type="term" value="F:transferase activity"/>
    <property type="evidence" value="ECO:0007669"/>
    <property type="project" value="UniProtKB-KW"/>
</dbReference>